<dbReference type="EMBL" id="JAUZQC010000024">
    <property type="protein sequence ID" value="KAK5849163.1"/>
    <property type="molecule type" value="Genomic_DNA"/>
</dbReference>
<name>A0AAN8A2I8_ELEMC</name>
<feature type="domain" description="EF-hand" evidence="5">
    <location>
        <begin position="899"/>
        <end position="934"/>
    </location>
</feature>
<evidence type="ECO:0000256" key="2">
    <source>
        <dbReference type="ARBA" id="ARBA00022737"/>
    </source>
</evidence>
<evidence type="ECO:0000256" key="4">
    <source>
        <dbReference type="SAM" id="MobiDB-lite"/>
    </source>
</evidence>
<feature type="domain" description="EF-hand" evidence="5">
    <location>
        <begin position="599"/>
        <end position="626"/>
    </location>
</feature>
<dbReference type="InterPro" id="IPR015070">
    <property type="entry name" value="EF_hand_DJBP"/>
</dbReference>
<dbReference type="InterPro" id="IPR002048">
    <property type="entry name" value="EF_hand_dom"/>
</dbReference>
<feature type="region of interest" description="Disordered" evidence="4">
    <location>
        <begin position="1072"/>
        <end position="1106"/>
    </location>
</feature>
<dbReference type="PANTHER" id="PTHR20875">
    <property type="entry name" value="EF-HAND CALCIUM-BINDING DOMAIN-CONTAINING PROTEIN 6-RELATED"/>
    <property type="match status" value="1"/>
</dbReference>
<protein>
    <recommendedName>
        <fullName evidence="5">EF-hand domain-containing protein</fullName>
    </recommendedName>
</protein>
<evidence type="ECO:0000256" key="1">
    <source>
        <dbReference type="ARBA" id="ARBA00022553"/>
    </source>
</evidence>
<dbReference type="Gene3D" id="1.10.238.10">
    <property type="entry name" value="EF-hand"/>
    <property type="match status" value="8"/>
</dbReference>
<dbReference type="SUPFAM" id="SSF47473">
    <property type="entry name" value="EF-hand"/>
    <property type="match status" value="5"/>
</dbReference>
<evidence type="ECO:0000256" key="3">
    <source>
        <dbReference type="ARBA" id="ARBA00022837"/>
    </source>
</evidence>
<dbReference type="GO" id="GO:0005509">
    <property type="term" value="F:calcium ion binding"/>
    <property type="evidence" value="ECO:0007669"/>
    <property type="project" value="InterPro"/>
</dbReference>
<dbReference type="PANTHER" id="PTHR20875:SF2">
    <property type="entry name" value="EF-HAND CALCIUM-BINDING DOMAIN-CONTAINING PROTEIN 6"/>
    <property type="match status" value="1"/>
</dbReference>
<reference evidence="6 7" key="1">
    <citation type="journal article" date="2023" name="Genes (Basel)">
        <title>Chromosome-Level Genome Assembly and Circadian Gene Repertoire of the Patagonia Blennie Eleginops maclovinus-The Closest Ancestral Proxy of Antarctic Cryonotothenioids.</title>
        <authorList>
            <person name="Cheng C.C."/>
            <person name="Rivera-Colon A.G."/>
            <person name="Minhas B.F."/>
            <person name="Wilson L."/>
            <person name="Rayamajhi N."/>
            <person name="Vargas-Chacoff L."/>
            <person name="Catchen J.M."/>
        </authorList>
    </citation>
    <scope>NUCLEOTIDE SEQUENCE [LARGE SCALE GENOMIC DNA]</scope>
    <source>
        <strain evidence="6">JMC-PN-2008</strain>
    </source>
</reference>
<keyword evidence="7" id="KW-1185">Reference proteome</keyword>
<keyword evidence="1" id="KW-0597">Phosphoprotein</keyword>
<proteinExistence type="predicted"/>
<feature type="region of interest" description="Disordered" evidence="4">
    <location>
        <begin position="983"/>
        <end position="1005"/>
    </location>
</feature>
<evidence type="ECO:0000259" key="5">
    <source>
        <dbReference type="PROSITE" id="PS50222"/>
    </source>
</evidence>
<sequence length="1318" mass="149307">MKAPASRVSQVARVQEFTGAAEIGGNLATLIRVFSLFDCKREGYIQQHEFRRILDNYGIHLTDREFQRLRNHYSPNNNSNISYELLLDKLGFGDGCIFKIAPVCTKLEVTSRGTTPPERVKQGKQRPECLSSLGDAPLRHKKLQTLFYDKMCMNSTQVLQALQAFDTTHSGLVTQEVLRAILSSFIFPMNPHSFQKLTSHYGVSAAGPVWWKHFLGHFKSPVKVEGDTNLRTKRASELPVPEKYNFRDMNPRLKEIFHLLDMKEAGWISKADLQHVLERPGETHSQTQGSEITELLNAQAIEQSGVLTSAQTGNTALSPAKTEDTTERQSTHRADELAVGSASWRRVENVLLDQLCEQLSSVPAALKLCDPQLTGYITQQDLKKLSSSHGIPISETHFNKLCESSSSRPGSSSRLIYYPGFLENLGVALTDQTRTSSSHTERPCTSPQWTLQSVRAQRPASSLEFSADTCNILDIVFQKMRSRLEERDSSLTDRIQAITHSSKGTLSETDILKILEDCWVILDDTTFHKFTELLGLSDGRIDRSVFLVKYKEATARDGQQRSEGHGDKVEVDPPLTSAEQCLAAMNTRIKSIHGNNLTAFRVMDRKHKGVVDCRDFKELYSSLGFFCREAEYQRLLGLIGLHPGGNLNYTEFVDVVENNKQGTQTACVQEQLHELLASEARYKWADMSKVLCQFDTDSQGWIHKKSLRELLFTYALPIRSDEFDQLWLRYDPEGRGRVPICDFLDKLGFHHEGELRPWRQKLKQATAQQSPDRPVSSDAASLECIEDIVQENFKELSDTLAHLETGSDGTVSVEQLLGLLQTYRPSFKRKQLENHLRRFNVGMDDNRLAYMDFLSTFDHEAEKSYERPPASPDAVRQKESLDSLSPAVALARMQELVTASAPHLLKAFSAFDQRGTGTVKALEFRQVLDHFCARLSDKQYRHMLTKLQLDCETCTVNWKDFLNKFQSESPVISEGCLSKTFERRSKTRSTTQTKTPETTENTEENQQIQKFISGHLSEITKQLMDLKRSNSTTRLTNDQCVCVQSQIPVNEQKKLQYRDFLKHVFALGRIPRTEAGRPTDNVPSPSCEPREKASATKSGSPETAGASLQRIKASLLSWEAGNRKPAGQHGEEAACRGAALLEGDPEELCRGRPSARGHISTSSFLKILHSLCINMTQEQLEHLTVRFDIINNGCVSYQNFLRHFLLNLRPGEGRTVYERRKLPLPIALKSEGVLSRDCVEVMLRIHDVVHSSWTSIRRCFLTCDCPRTGSVSVQDFRKVLRHFSVRLSEEEFFHLSSYFDANTTRRICYNNFLWAFLH</sequence>
<dbReference type="GO" id="GO:0005654">
    <property type="term" value="C:nucleoplasm"/>
    <property type="evidence" value="ECO:0007669"/>
    <property type="project" value="TreeGrafter"/>
</dbReference>
<evidence type="ECO:0000313" key="7">
    <source>
        <dbReference type="Proteomes" id="UP001346869"/>
    </source>
</evidence>
<organism evidence="6 7">
    <name type="scientific">Eleginops maclovinus</name>
    <name type="common">Patagonian blennie</name>
    <name type="synonym">Eleginus maclovinus</name>
    <dbReference type="NCBI Taxonomy" id="56733"/>
    <lineage>
        <taxon>Eukaryota</taxon>
        <taxon>Metazoa</taxon>
        <taxon>Chordata</taxon>
        <taxon>Craniata</taxon>
        <taxon>Vertebrata</taxon>
        <taxon>Euteleostomi</taxon>
        <taxon>Actinopterygii</taxon>
        <taxon>Neopterygii</taxon>
        <taxon>Teleostei</taxon>
        <taxon>Neoteleostei</taxon>
        <taxon>Acanthomorphata</taxon>
        <taxon>Eupercaria</taxon>
        <taxon>Perciformes</taxon>
        <taxon>Notothenioidei</taxon>
        <taxon>Eleginopidae</taxon>
        <taxon>Eleginops</taxon>
    </lineage>
</organism>
<dbReference type="SMART" id="SM00054">
    <property type="entry name" value="EFh"/>
    <property type="match status" value="5"/>
</dbReference>
<gene>
    <name evidence="6" type="ORF">PBY51_008826</name>
</gene>
<accession>A0AAN8A2I8</accession>
<feature type="compositionally biased region" description="Low complexity" evidence="4">
    <location>
        <begin position="988"/>
        <end position="1005"/>
    </location>
</feature>
<feature type="region of interest" description="Disordered" evidence="4">
    <location>
        <begin position="307"/>
        <end position="336"/>
    </location>
</feature>
<comment type="caution">
    <text evidence="6">The sequence shown here is derived from an EMBL/GenBank/DDBJ whole genome shotgun (WGS) entry which is preliminary data.</text>
</comment>
<keyword evidence="2" id="KW-0677">Repeat</keyword>
<feature type="compositionally biased region" description="Polar residues" evidence="4">
    <location>
        <begin position="307"/>
        <end position="317"/>
    </location>
</feature>
<feature type="domain" description="EF-hand" evidence="5">
    <location>
        <begin position="25"/>
        <end position="60"/>
    </location>
</feature>
<dbReference type="PROSITE" id="PS50222">
    <property type="entry name" value="EF_HAND_2"/>
    <property type="match status" value="3"/>
</dbReference>
<dbReference type="FunFam" id="1.10.238.10:FF:000179">
    <property type="entry name" value="EF-hand calcium-binding domain-containing protein 6"/>
    <property type="match status" value="1"/>
</dbReference>
<dbReference type="Proteomes" id="UP001346869">
    <property type="component" value="Unassembled WGS sequence"/>
</dbReference>
<dbReference type="InterPro" id="IPR052603">
    <property type="entry name" value="EFCB6"/>
</dbReference>
<evidence type="ECO:0000313" key="6">
    <source>
        <dbReference type="EMBL" id="KAK5849163.1"/>
    </source>
</evidence>
<reference evidence="6 7" key="2">
    <citation type="journal article" date="2023" name="Mol. Biol. Evol.">
        <title>Genomics of Secondarily Temperate Adaptation in the Only Non-Antarctic Icefish.</title>
        <authorList>
            <person name="Rivera-Colon A.G."/>
            <person name="Rayamajhi N."/>
            <person name="Minhas B.F."/>
            <person name="Madrigal G."/>
            <person name="Bilyk K.T."/>
            <person name="Yoon V."/>
            <person name="Hune M."/>
            <person name="Gregory S."/>
            <person name="Cheng C.H.C."/>
            <person name="Catchen J.M."/>
        </authorList>
    </citation>
    <scope>NUCLEOTIDE SEQUENCE [LARGE SCALE GENOMIC DNA]</scope>
    <source>
        <strain evidence="6">JMC-PN-2008</strain>
    </source>
</reference>
<dbReference type="Pfam" id="PF08976">
    <property type="entry name" value="EF-hand_11"/>
    <property type="match status" value="1"/>
</dbReference>
<feature type="compositionally biased region" description="Basic and acidic residues" evidence="4">
    <location>
        <begin position="321"/>
        <end position="336"/>
    </location>
</feature>
<keyword evidence="3" id="KW-0106">Calcium</keyword>
<dbReference type="InterPro" id="IPR011992">
    <property type="entry name" value="EF-hand-dom_pair"/>
</dbReference>